<dbReference type="InterPro" id="IPR000843">
    <property type="entry name" value="HTH_LacI"/>
</dbReference>
<dbReference type="PROSITE" id="PS50932">
    <property type="entry name" value="HTH_LACI_2"/>
    <property type="match status" value="1"/>
</dbReference>
<sequence length="330" mass="35911">MAVSIRDIASQTGLSVGTVSRALKNQEGLTEATRVRVSEAAHALGYDFSRLKQGKIRRVVFVLHRQHEGESASQFFSPVLQGAESACRQAGIALSLMTSGPAEPLLEHIRLHQADAIICAGYVEPEILTALRHTNKPMVLIDARQSGFSSVCPDHRLGGWLATRHLIQSGRKRIAMLSGSLAHFSIAERARGFRQALFENKMLADPALEVCLNDVHALEQSVAAAMELLRRLPQPVDAVFCYNDSTAIEVLKYCERHGIKVPYEMAVIGFDDIASAAQAMPPLSSIRVDKQALGSLGIDLLLKHTPATDTPLTESIQTVTLVVRESSSDD</sequence>
<keyword evidence="1" id="KW-0805">Transcription regulation</keyword>
<dbReference type="GO" id="GO:0003700">
    <property type="term" value="F:DNA-binding transcription factor activity"/>
    <property type="evidence" value="ECO:0007669"/>
    <property type="project" value="TreeGrafter"/>
</dbReference>
<dbReference type="InterPro" id="IPR028082">
    <property type="entry name" value="Peripla_BP_I"/>
</dbReference>
<evidence type="ECO:0000259" key="4">
    <source>
        <dbReference type="PROSITE" id="PS50932"/>
    </source>
</evidence>
<proteinExistence type="predicted"/>
<dbReference type="Gene3D" id="1.10.260.40">
    <property type="entry name" value="lambda repressor-like DNA-binding domains"/>
    <property type="match status" value="1"/>
</dbReference>
<dbReference type="GO" id="GO:0000976">
    <property type="term" value="F:transcription cis-regulatory region binding"/>
    <property type="evidence" value="ECO:0007669"/>
    <property type="project" value="TreeGrafter"/>
</dbReference>
<dbReference type="Proteomes" id="UP000634011">
    <property type="component" value="Unassembled WGS sequence"/>
</dbReference>
<accession>A0A923KP03</accession>
<dbReference type="Pfam" id="PF00356">
    <property type="entry name" value="LacI"/>
    <property type="match status" value="1"/>
</dbReference>
<keyword evidence="2 5" id="KW-0238">DNA-binding</keyword>
<dbReference type="AlphaFoldDB" id="A0A923KP03"/>
<evidence type="ECO:0000256" key="3">
    <source>
        <dbReference type="ARBA" id="ARBA00023163"/>
    </source>
</evidence>
<dbReference type="PANTHER" id="PTHR30146:SF153">
    <property type="entry name" value="LACTOSE OPERON REPRESSOR"/>
    <property type="match status" value="1"/>
</dbReference>
<dbReference type="SMART" id="SM00354">
    <property type="entry name" value="HTH_LACI"/>
    <property type="match status" value="1"/>
</dbReference>
<gene>
    <name evidence="5" type="ORF">H8K32_09735</name>
</gene>
<protein>
    <submittedName>
        <fullName evidence="5">LacI family DNA-binding transcriptional regulator</fullName>
    </submittedName>
</protein>
<dbReference type="SUPFAM" id="SSF53822">
    <property type="entry name" value="Periplasmic binding protein-like I"/>
    <property type="match status" value="1"/>
</dbReference>
<organism evidence="5 6">
    <name type="scientific">Undibacterium jejuense</name>
    <dbReference type="NCBI Taxonomy" id="1344949"/>
    <lineage>
        <taxon>Bacteria</taxon>
        <taxon>Pseudomonadati</taxon>
        <taxon>Pseudomonadota</taxon>
        <taxon>Betaproteobacteria</taxon>
        <taxon>Burkholderiales</taxon>
        <taxon>Oxalobacteraceae</taxon>
        <taxon>Undibacterium</taxon>
    </lineage>
</organism>
<dbReference type="Pfam" id="PF13377">
    <property type="entry name" value="Peripla_BP_3"/>
    <property type="match status" value="1"/>
</dbReference>
<name>A0A923KP03_9BURK</name>
<dbReference type="SUPFAM" id="SSF47413">
    <property type="entry name" value="lambda repressor-like DNA-binding domains"/>
    <property type="match status" value="1"/>
</dbReference>
<reference evidence="5" key="1">
    <citation type="submission" date="2020-08" db="EMBL/GenBank/DDBJ databases">
        <title>Novel species isolated from subtropical streams in China.</title>
        <authorList>
            <person name="Lu H."/>
        </authorList>
    </citation>
    <scope>NUCLEOTIDE SEQUENCE</scope>
    <source>
        <strain evidence="5">KACC 12607</strain>
    </source>
</reference>
<evidence type="ECO:0000256" key="1">
    <source>
        <dbReference type="ARBA" id="ARBA00023015"/>
    </source>
</evidence>
<dbReference type="InterPro" id="IPR046335">
    <property type="entry name" value="LacI/GalR-like_sensor"/>
</dbReference>
<feature type="domain" description="HTH lacI-type" evidence="4">
    <location>
        <begin position="3"/>
        <end position="57"/>
    </location>
</feature>
<dbReference type="CDD" id="cd01392">
    <property type="entry name" value="HTH_LacI"/>
    <property type="match status" value="1"/>
</dbReference>
<keyword evidence="6" id="KW-1185">Reference proteome</keyword>
<dbReference type="CDD" id="cd06267">
    <property type="entry name" value="PBP1_LacI_sugar_binding-like"/>
    <property type="match status" value="1"/>
</dbReference>
<evidence type="ECO:0000313" key="6">
    <source>
        <dbReference type="Proteomes" id="UP000634011"/>
    </source>
</evidence>
<evidence type="ECO:0000256" key="2">
    <source>
        <dbReference type="ARBA" id="ARBA00023125"/>
    </source>
</evidence>
<dbReference type="EMBL" id="JACOFV010000008">
    <property type="protein sequence ID" value="MBC3862378.1"/>
    <property type="molecule type" value="Genomic_DNA"/>
</dbReference>
<dbReference type="RefSeq" id="WP_186912307.1">
    <property type="nucleotide sequence ID" value="NZ_JACOFV010000008.1"/>
</dbReference>
<keyword evidence="3" id="KW-0804">Transcription</keyword>
<dbReference type="Gene3D" id="3.40.50.2300">
    <property type="match status" value="2"/>
</dbReference>
<evidence type="ECO:0000313" key="5">
    <source>
        <dbReference type="EMBL" id="MBC3862378.1"/>
    </source>
</evidence>
<comment type="caution">
    <text evidence="5">The sequence shown here is derived from an EMBL/GenBank/DDBJ whole genome shotgun (WGS) entry which is preliminary data.</text>
</comment>
<dbReference type="PANTHER" id="PTHR30146">
    <property type="entry name" value="LACI-RELATED TRANSCRIPTIONAL REPRESSOR"/>
    <property type="match status" value="1"/>
</dbReference>
<dbReference type="InterPro" id="IPR010982">
    <property type="entry name" value="Lambda_DNA-bd_dom_sf"/>
</dbReference>